<dbReference type="Proteomes" id="UP000499080">
    <property type="component" value="Unassembled WGS sequence"/>
</dbReference>
<gene>
    <name evidence="1" type="ORF">AVEN_153005_1</name>
</gene>
<reference evidence="1 2" key="1">
    <citation type="journal article" date="2019" name="Sci. Rep.">
        <title>Orb-weaving spider Araneus ventricosus genome elucidates the spidroin gene catalogue.</title>
        <authorList>
            <person name="Kono N."/>
            <person name="Nakamura H."/>
            <person name="Ohtoshi R."/>
            <person name="Moran D.A.P."/>
            <person name="Shinohara A."/>
            <person name="Yoshida Y."/>
            <person name="Fujiwara M."/>
            <person name="Mori M."/>
            <person name="Tomita M."/>
            <person name="Arakawa K."/>
        </authorList>
    </citation>
    <scope>NUCLEOTIDE SEQUENCE [LARGE SCALE GENOMIC DNA]</scope>
</reference>
<name>A0A4Y2ADG9_ARAVE</name>
<proteinExistence type="predicted"/>
<sequence length="92" mass="10091">MLWVMPVVLNKTQWIYPVGAGARRSFGVPGGPISPPVPLALNPLGGRFRHDISYALGAVLIQGEGPEEYVIEYASRHVIEYATPLLNVKHLQ</sequence>
<evidence type="ECO:0000313" key="1">
    <source>
        <dbReference type="EMBL" id="GBL77808.1"/>
    </source>
</evidence>
<organism evidence="1 2">
    <name type="scientific">Araneus ventricosus</name>
    <name type="common">Orbweaver spider</name>
    <name type="synonym">Epeira ventricosa</name>
    <dbReference type="NCBI Taxonomy" id="182803"/>
    <lineage>
        <taxon>Eukaryota</taxon>
        <taxon>Metazoa</taxon>
        <taxon>Ecdysozoa</taxon>
        <taxon>Arthropoda</taxon>
        <taxon>Chelicerata</taxon>
        <taxon>Arachnida</taxon>
        <taxon>Araneae</taxon>
        <taxon>Araneomorphae</taxon>
        <taxon>Entelegynae</taxon>
        <taxon>Araneoidea</taxon>
        <taxon>Araneidae</taxon>
        <taxon>Araneus</taxon>
    </lineage>
</organism>
<dbReference type="AlphaFoldDB" id="A0A4Y2ADG9"/>
<accession>A0A4Y2ADG9</accession>
<dbReference type="EMBL" id="BGPR01000013">
    <property type="protein sequence ID" value="GBL77808.1"/>
    <property type="molecule type" value="Genomic_DNA"/>
</dbReference>
<protein>
    <submittedName>
        <fullName evidence="1">Uncharacterized protein</fullName>
    </submittedName>
</protein>
<comment type="caution">
    <text evidence="1">The sequence shown here is derived from an EMBL/GenBank/DDBJ whole genome shotgun (WGS) entry which is preliminary data.</text>
</comment>
<evidence type="ECO:0000313" key="2">
    <source>
        <dbReference type="Proteomes" id="UP000499080"/>
    </source>
</evidence>
<keyword evidence="2" id="KW-1185">Reference proteome</keyword>